<protein>
    <submittedName>
        <fullName evidence="5">DUF4105 domain-containing protein</fullName>
    </submittedName>
</protein>
<keyword evidence="1" id="KW-0472">Membrane</keyword>
<feature type="transmembrane region" description="Helical" evidence="1">
    <location>
        <begin position="311"/>
        <end position="329"/>
    </location>
</feature>
<dbReference type="InterPro" id="IPR025178">
    <property type="entry name" value="Lnb_N"/>
</dbReference>
<reference evidence="6" key="1">
    <citation type="journal article" date="2019" name="Int. J. Syst. Evol. Microbiol.">
        <title>The Global Catalogue of Microorganisms (GCM) 10K type strain sequencing project: providing services to taxonomists for standard genome sequencing and annotation.</title>
        <authorList>
            <consortium name="The Broad Institute Genomics Platform"/>
            <consortium name="The Broad Institute Genome Sequencing Center for Infectious Disease"/>
            <person name="Wu L."/>
            <person name="Ma J."/>
        </authorList>
    </citation>
    <scope>NUCLEOTIDE SEQUENCE [LARGE SCALE GENOMIC DNA]</scope>
    <source>
        <strain evidence="6">CECT 7956</strain>
    </source>
</reference>
<evidence type="ECO:0000256" key="2">
    <source>
        <dbReference type="SAM" id="SignalP"/>
    </source>
</evidence>
<sequence>MRKIFSIFLILTSTLVFGQQLSSQSKVSLITIAPGEELYSSFGHSAIRITDPVNALDQSFNYGSFDFNASNFYLRFLRGTLPYQISTHEFYREFEYYTYQENRGIEEQVLNLTLEQKQKVYDFLLNNLLPQNKEYAYKFFYDNCSTRLRDVFKTACGDSLKFDQQIHPDSSFREWIDVYANSGELYWSDFGMDLAIGIPSDRKTGWKDAMFLPDNLRDAFGAAKIYKNGQWVPVVTSLTKLNQTNPVKTERPLPKPINLFLGLLIFGIAYTAFQYYKVNKSNVFDYIFFTILGVSGWILFLLWFFTNHGVTNYNMNMLWAFPLLLPFIFSRKLQKNLRIFHTITSSICIVGYWFLPQQLHPAVLPVCILIIIRHLFYLKNSKA</sequence>
<name>A0ABV7YUG5_9BACT</name>
<keyword evidence="2" id="KW-0732">Signal</keyword>
<evidence type="ECO:0000259" key="3">
    <source>
        <dbReference type="Pfam" id="PF13387"/>
    </source>
</evidence>
<feature type="chain" id="PRO_5045573433" evidence="2">
    <location>
        <begin position="19"/>
        <end position="383"/>
    </location>
</feature>
<keyword evidence="6" id="KW-1185">Reference proteome</keyword>
<feature type="transmembrane region" description="Helical" evidence="1">
    <location>
        <begin position="336"/>
        <end position="355"/>
    </location>
</feature>
<dbReference type="Pfam" id="PF25221">
    <property type="entry name" value="5TMH_Lnb"/>
    <property type="match status" value="1"/>
</dbReference>
<dbReference type="RefSeq" id="WP_379835450.1">
    <property type="nucleotide sequence ID" value="NZ_JBHRYQ010000001.1"/>
</dbReference>
<feature type="signal peptide" evidence="2">
    <location>
        <begin position="1"/>
        <end position="18"/>
    </location>
</feature>
<dbReference type="EMBL" id="JBHRYQ010000001">
    <property type="protein sequence ID" value="MFC3809858.1"/>
    <property type="molecule type" value="Genomic_DNA"/>
</dbReference>
<evidence type="ECO:0000313" key="5">
    <source>
        <dbReference type="EMBL" id="MFC3809858.1"/>
    </source>
</evidence>
<dbReference type="Proteomes" id="UP001595616">
    <property type="component" value="Unassembled WGS sequence"/>
</dbReference>
<gene>
    <name evidence="5" type="ORF">ACFOOI_04250</name>
</gene>
<feature type="domain" description="Lnb-like transmembrane" evidence="4">
    <location>
        <begin position="252"/>
        <end position="378"/>
    </location>
</feature>
<feature type="transmembrane region" description="Helical" evidence="1">
    <location>
        <begin position="361"/>
        <end position="378"/>
    </location>
</feature>
<dbReference type="Pfam" id="PF13387">
    <property type="entry name" value="Lnb_N"/>
    <property type="match status" value="1"/>
</dbReference>
<comment type="caution">
    <text evidence="5">The sequence shown here is derived from an EMBL/GenBank/DDBJ whole genome shotgun (WGS) entry which is preliminary data.</text>
</comment>
<evidence type="ECO:0000313" key="6">
    <source>
        <dbReference type="Proteomes" id="UP001595616"/>
    </source>
</evidence>
<organism evidence="5 6">
    <name type="scientific">Lacihabitans lacunae</name>
    <dbReference type="NCBI Taxonomy" id="1028214"/>
    <lineage>
        <taxon>Bacteria</taxon>
        <taxon>Pseudomonadati</taxon>
        <taxon>Bacteroidota</taxon>
        <taxon>Cytophagia</taxon>
        <taxon>Cytophagales</taxon>
        <taxon>Leadbetterellaceae</taxon>
        <taxon>Lacihabitans</taxon>
    </lineage>
</organism>
<proteinExistence type="predicted"/>
<evidence type="ECO:0000259" key="4">
    <source>
        <dbReference type="Pfam" id="PF25221"/>
    </source>
</evidence>
<feature type="transmembrane region" description="Helical" evidence="1">
    <location>
        <begin position="283"/>
        <end position="305"/>
    </location>
</feature>
<accession>A0ABV7YUG5</accession>
<feature type="domain" description="Lnb N-terminal periplasmic" evidence="3">
    <location>
        <begin position="26"/>
        <end position="162"/>
    </location>
</feature>
<dbReference type="InterPro" id="IPR057436">
    <property type="entry name" value="5TMH_Lnb"/>
</dbReference>
<keyword evidence="1" id="KW-0812">Transmembrane</keyword>
<feature type="transmembrane region" description="Helical" evidence="1">
    <location>
        <begin position="257"/>
        <end position="276"/>
    </location>
</feature>
<keyword evidence="1" id="KW-1133">Transmembrane helix</keyword>
<evidence type="ECO:0000256" key="1">
    <source>
        <dbReference type="SAM" id="Phobius"/>
    </source>
</evidence>